<organism evidence="3 4">
    <name type="scientific">Corynebacterium kalidii</name>
    <dbReference type="NCBI Taxonomy" id="2931982"/>
    <lineage>
        <taxon>Bacteria</taxon>
        <taxon>Bacillati</taxon>
        <taxon>Actinomycetota</taxon>
        <taxon>Actinomycetes</taxon>
        <taxon>Mycobacteriales</taxon>
        <taxon>Corynebacteriaceae</taxon>
        <taxon>Corynebacterium</taxon>
    </lineage>
</organism>
<protein>
    <submittedName>
        <fullName evidence="3">Universal stress protein</fullName>
    </submittedName>
</protein>
<dbReference type="InterPro" id="IPR006016">
    <property type="entry name" value="UspA"/>
</dbReference>
<sequence>MGTNIIVGYSATSSGRDALHLGVAVARDRDAHLHLVMVVPAENPFNSSLPYDGSYEDIRDRQLQDWLDEAATTVPDDVRCSTHLVADQSAPEGLLSAAHRLHADLIVVGPRPGAVLHRHRLGTMATNLLHTADVPVALAPTGYDRPGPIGHVTAMFGPRRGATDLIGEAIITARGRDIPLRLVSLVTLDHSDRAVPVDRAEVATGVLEDLETYASKRLAEDATELVEDGRATTHIATGRDVPSAMAELTWHDDEIVLVASSRLAAHGRMFLGSTAKKMLRVAPVPVVVIPSGYTVFSRNPPTDGSRT</sequence>
<comment type="caution">
    <text evidence="3">The sequence shown here is derived from an EMBL/GenBank/DDBJ whole genome shotgun (WGS) entry which is preliminary data.</text>
</comment>
<reference evidence="3" key="1">
    <citation type="submission" date="2022-04" db="EMBL/GenBank/DDBJ databases">
        <title>Corynebacterium kalidii LD5P10.</title>
        <authorList>
            <person name="Sun J.Q."/>
        </authorList>
    </citation>
    <scope>NUCLEOTIDE SEQUENCE</scope>
    <source>
        <strain evidence="3">LD5P10</strain>
    </source>
</reference>
<accession>A0A9X1WHV0</accession>
<evidence type="ECO:0000313" key="4">
    <source>
        <dbReference type="Proteomes" id="UP001139207"/>
    </source>
</evidence>
<dbReference type="Proteomes" id="UP001139207">
    <property type="component" value="Unassembled WGS sequence"/>
</dbReference>
<gene>
    <name evidence="3" type="ORF">MUN33_08410</name>
</gene>
<comment type="similarity">
    <text evidence="1">Belongs to the universal stress protein A family.</text>
</comment>
<dbReference type="PANTHER" id="PTHR46268">
    <property type="entry name" value="STRESS RESPONSE PROTEIN NHAX"/>
    <property type="match status" value="1"/>
</dbReference>
<dbReference type="EMBL" id="JALIEA010000013">
    <property type="protein sequence ID" value="MCJ7858738.1"/>
    <property type="molecule type" value="Genomic_DNA"/>
</dbReference>
<dbReference type="AlphaFoldDB" id="A0A9X1WHV0"/>
<dbReference type="SUPFAM" id="SSF52402">
    <property type="entry name" value="Adenine nucleotide alpha hydrolases-like"/>
    <property type="match status" value="2"/>
</dbReference>
<name>A0A9X1WHV0_9CORY</name>
<dbReference type="Gene3D" id="3.40.50.620">
    <property type="entry name" value="HUPs"/>
    <property type="match status" value="2"/>
</dbReference>
<dbReference type="RefSeq" id="WP_244804477.1">
    <property type="nucleotide sequence ID" value="NZ_JALIEA010000013.1"/>
</dbReference>
<proteinExistence type="inferred from homology"/>
<dbReference type="PANTHER" id="PTHR46268:SF6">
    <property type="entry name" value="UNIVERSAL STRESS PROTEIN UP12"/>
    <property type="match status" value="1"/>
</dbReference>
<evidence type="ECO:0000256" key="1">
    <source>
        <dbReference type="ARBA" id="ARBA00008791"/>
    </source>
</evidence>
<feature type="domain" description="UspA" evidence="2">
    <location>
        <begin position="3"/>
        <end position="139"/>
    </location>
</feature>
<keyword evidence="4" id="KW-1185">Reference proteome</keyword>
<feature type="domain" description="UspA" evidence="2">
    <location>
        <begin position="162"/>
        <end position="290"/>
    </location>
</feature>
<dbReference type="Pfam" id="PF00582">
    <property type="entry name" value="Usp"/>
    <property type="match status" value="2"/>
</dbReference>
<evidence type="ECO:0000313" key="3">
    <source>
        <dbReference type="EMBL" id="MCJ7858738.1"/>
    </source>
</evidence>
<dbReference type="CDD" id="cd00293">
    <property type="entry name" value="USP-like"/>
    <property type="match status" value="1"/>
</dbReference>
<evidence type="ECO:0000259" key="2">
    <source>
        <dbReference type="Pfam" id="PF00582"/>
    </source>
</evidence>
<dbReference type="InterPro" id="IPR014729">
    <property type="entry name" value="Rossmann-like_a/b/a_fold"/>
</dbReference>